<keyword evidence="3" id="KW-1185">Reference proteome</keyword>
<sequence>MLTIITPMVGEDLYQTSSENSFPKILNEIDGKTIFEYSQCYLKSIEDNYNKIYIRPNFSNQQYMIDNIIQRIVGEDAILINVNNNTAGALCTCLLAAEYWDDDDELIITSSDQYLDINCQSVINEFRESNTDIGLISFSSVHPKWSYIKRDDSNSIIEVVEKKAISDEAMASFFYFNKASLFFKLAKSALLKSRSTNNIFYLSACVNEAILDGGVVSAKIIENKEYYNFYDFNAINRFS</sequence>
<organism evidence="2 3">
    <name type="scientific">Rosenbergiella australiborealis</name>
    <dbReference type="NCBI Taxonomy" id="1544696"/>
    <lineage>
        <taxon>Bacteria</taxon>
        <taxon>Pseudomonadati</taxon>
        <taxon>Pseudomonadota</taxon>
        <taxon>Gammaproteobacteria</taxon>
        <taxon>Enterobacterales</taxon>
        <taxon>Erwiniaceae</taxon>
        <taxon>Rosenbergiella</taxon>
    </lineage>
</organism>
<dbReference type="InterPro" id="IPR029044">
    <property type="entry name" value="Nucleotide-diphossugar_trans"/>
</dbReference>
<evidence type="ECO:0000313" key="2">
    <source>
        <dbReference type="EMBL" id="MBT0727903.1"/>
    </source>
</evidence>
<proteinExistence type="predicted"/>
<reference evidence="2 3" key="1">
    <citation type="submission" date="2020-04" db="EMBL/GenBank/DDBJ databases">
        <title>Genome sequencing of Rosenbergiella species.</title>
        <authorList>
            <person name="Alvarez-Perez S."/>
            <person name="Lievens B."/>
        </authorList>
    </citation>
    <scope>NUCLEOTIDE SEQUENCE [LARGE SCALE GENOMIC DNA]</scope>
    <source>
        <strain evidence="2 3">CdVSA20.1</strain>
    </source>
</reference>
<dbReference type="Gene3D" id="3.90.550.10">
    <property type="entry name" value="Spore Coat Polysaccharide Biosynthesis Protein SpsA, Chain A"/>
    <property type="match status" value="1"/>
</dbReference>
<comment type="caution">
    <text evidence="2">The sequence shown here is derived from an EMBL/GenBank/DDBJ whole genome shotgun (WGS) entry which is preliminary data.</text>
</comment>
<dbReference type="Proteomes" id="UP000786875">
    <property type="component" value="Unassembled WGS sequence"/>
</dbReference>
<dbReference type="Pfam" id="PF00483">
    <property type="entry name" value="NTP_transferase"/>
    <property type="match status" value="1"/>
</dbReference>
<gene>
    <name evidence="2" type="ORF">HGT73_11060</name>
</gene>
<evidence type="ECO:0000259" key="1">
    <source>
        <dbReference type="Pfam" id="PF00483"/>
    </source>
</evidence>
<dbReference type="RefSeq" id="WP_214214896.1">
    <property type="nucleotide sequence ID" value="NZ_JABBFO010000010.1"/>
</dbReference>
<dbReference type="SUPFAM" id="SSF53448">
    <property type="entry name" value="Nucleotide-diphospho-sugar transferases"/>
    <property type="match status" value="1"/>
</dbReference>
<protein>
    <recommendedName>
        <fullName evidence="1">Nucleotidyl transferase domain-containing protein</fullName>
    </recommendedName>
</protein>
<accession>A0ABS5TAC1</accession>
<evidence type="ECO:0000313" key="3">
    <source>
        <dbReference type="Proteomes" id="UP000786875"/>
    </source>
</evidence>
<dbReference type="InterPro" id="IPR005835">
    <property type="entry name" value="NTP_transferase_dom"/>
</dbReference>
<dbReference type="EMBL" id="JABBFO010000010">
    <property type="protein sequence ID" value="MBT0727903.1"/>
    <property type="molecule type" value="Genomic_DNA"/>
</dbReference>
<name>A0ABS5TAC1_9GAMM</name>
<feature type="domain" description="Nucleotidyl transferase" evidence="1">
    <location>
        <begin position="73"/>
        <end position="188"/>
    </location>
</feature>